<keyword evidence="9" id="KW-1185">Reference proteome</keyword>
<reference evidence="8" key="1">
    <citation type="journal article" date="2021" name="Open Biol.">
        <title>Shared evolutionary footprints suggest mitochondrial oxidative damage underlies multiple complex I losses in fungi.</title>
        <authorList>
            <person name="Schikora-Tamarit M.A."/>
            <person name="Marcet-Houben M."/>
            <person name="Nosek J."/>
            <person name="Gabaldon T."/>
        </authorList>
    </citation>
    <scope>NUCLEOTIDE SEQUENCE</scope>
    <source>
        <strain evidence="8">CBS6341</strain>
    </source>
</reference>
<dbReference type="AlphaFoldDB" id="A0A9P8TH80"/>
<evidence type="ECO:0000256" key="2">
    <source>
        <dbReference type="ARBA" id="ARBA00008999"/>
    </source>
</evidence>
<dbReference type="HAMAP" id="MF_01080">
    <property type="entry name" value="TruB_bact"/>
    <property type="match status" value="1"/>
</dbReference>
<dbReference type="PANTHER" id="PTHR13767:SF2">
    <property type="entry name" value="PSEUDOURIDYLATE SYNTHASE TRUB1"/>
    <property type="match status" value="1"/>
</dbReference>
<dbReference type="EMBL" id="JAEUBF010000300">
    <property type="protein sequence ID" value="KAH3679488.1"/>
    <property type="molecule type" value="Genomic_DNA"/>
</dbReference>
<proteinExistence type="inferred from homology"/>
<dbReference type="GO" id="GO:0006400">
    <property type="term" value="P:tRNA modification"/>
    <property type="evidence" value="ECO:0007669"/>
    <property type="project" value="TreeGrafter"/>
</dbReference>
<feature type="region of interest" description="Disordered" evidence="6">
    <location>
        <begin position="250"/>
        <end position="272"/>
    </location>
</feature>
<dbReference type="InterPro" id="IPR020103">
    <property type="entry name" value="PsdUridine_synth_cat_dom_sf"/>
</dbReference>
<comment type="catalytic activity">
    <reaction evidence="1">
        <text>a uridine in mRNA = a pseudouridine in mRNA</text>
        <dbReference type="Rhea" id="RHEA:56644"/>
        <dbReference type="Rhea" id="RHEA-COMP:14658"/>
        <dbReference type="Rhea" id="RHEA-COMP:14659"/>
        <dbReference type="ChEBI" id="CHEBI:65314"/>
        <dbReference type="ChEBI" id="CHEBI:65315"/>
    </reaction>
</comment>
<evidence type="ECO:0000313" key="9">
    <source>
        <dbReference type="Proteomes" id="UP000769528"/>
    </source>
</evidence>
<dbReference type="GO" id="GO:1990481">
    <property type="term" value="P:mRNA pseudouridine synthesis"/>
    <property type="evidence" value="ECO:0007669"/>
    <property type="project" value="TreeGrafter"/>
</dbReference>
<dbReference type="GO" id="GO:0160148">
    <property type="term" value="F:tRNA pseudouridine(55) synthase activity"/>
    <property type="evidence" value="ECO:0007669"/>
    <property type="project" value="UniProtKB-EC"/>
</dbReference>
<dbReference type="InterPro" id="IPR002501">
    <property type="entry name" value="PsdUridine_synth_N"/>
</dbReference>
<reference evidence="8" key="2">
    <citation type="submission" date="2021-01" db="EMBL/GenBank/DDBJ databases">
        <authorList>
            <person name="Schikora-Tamarit M.A."/>
        </authorList>
    </citation>
    <scope>NUCLEOTIDE SEQUENCE</scope>
    <source>
        <strain evidence="8">CBS6341</strain>
    </source>
</reference>
<evidence type="ECO:0000313" key="8">
    <source>
        <dbReference type="EMBL" id="KAH3679488.1"/>
    </source>
</evidence>
<name>A0A9P8TH80_9ASCO</name>
<feature type="region of interest" description="Disordered" evidence="6">
    <location>
        <begin position="375"/>
        <end position="429"/>
    </location>
</feature>
<dbReference type="Proteomes" id="UP000769528">
    <property type="component" value="Unassembled WGS sequence"/>
</dbReference>
<dbReference type="EC" id="5.4.99.25" evidence="3"/>
<feature type="compositionally biased region" description="Basic and acidic residues" evidence="6">
    <location>
        <begin position="375"/>
        <end position="410"/>
    </location>
</feature>
<evidence type="ECO:0000256" key="4">
    <source>
        <dbReference type="ARBA" id="ARBA00022694"/>
    </source>
</evidence>
<dbReference type="GO" id="GO:0005634">
    <property type="term" value="C:nucleus"/>
    <property type="evidence" value="ECO:0007669"/>
    <property type="project" value="TreeGrafter"/>
</dbReference>
<evidence type="ECO:0000256" key="6">
    <source>
        <dbReference type="SAM" id="MobiDB-lite"/>
    </source>
</evidence>
<keyword evidence="4" id="KW-0819">tRNA processing</keyword>
<protein>
    <recommendedName>
        <fullName evidence="3">tRNA pseudouridine(55) synthase</fullName>
        <ecNumber evidence="3">5.4.99.25</ecNumber>
    </recommendedName>
</protein>
<comment type="caution">
    <text evidence="8">The sequence shown here is derived from an EMBL/GenBank/DDBJ whole genome shotgun (WGS) entry which is preliminary data.</text>
</comment>
<evidence type="ECO:0000259" key="7">
    <source>
        <dbReference type="Pfam" id="PF01509"/>
    </source>
</evidence>
<dbReference type="OrthoDB" id="9995526at2759"/>
<dbReference type="PANTHER" id="PTHR13767">
    <property type="entry name" value="TRNA-PSEUDOURIDINE SYNTHASE"/>
    <property type="match status" value="1"/>
</dbReference>
<gene>
    <name evidence="8" type="ORF">WICMUC_000933</name>
</gene>
<dbReference type="GO" id="GO:0003723">
    <property type="term" value="F:RNA binding"/>
    <property type="evidence" value="ECO:0007669"/>
    <property type="project" value="InterPro"/>
</dbReference>
<dbReference type="Gene3D" id="3.30.2350.10">
    <property type="entry name" value="Pseudouridine synthase"/>
    <property type="match status" value="1"/>
</dbReference>
<sequence>MSEFSEMNGVFAINKPKGITSSQFLSKIQYIFTNSKNFSKELAQLRGAKIEQIQKEGGKASRRKLRKVEKVKMGHGGTLDPLATGVLVVGVGKGTKLLQNYLNGSVKIYETEALFGSETTTGDIEGEVLIKSGFNHITQSDIDLIPSKFIGDIKQTPPIFSALKLNGKPLYEYARNNIPLPKQLEPRNVKVFELEIFKDTLSKDHNYGDNDDIVKNKIDDEMIKNLQNNPTLNEEFHKIYLSKQYCEQKNLSPNDKVDPGTPIDQDDSTTSSLPPLLHFKTKVSSGTYIRSLISDIGKSLRSNAYMVKLIRVKQAEWELGQNVFELRDFEDRDERVWGKVLKQVLNTEKGEDIKDLNKIFETTEDEFKDIIQQEKEQKLQEKAKQEHAQQEQQEQREQNHEDKVEAKIDQETQSFNGIHNEHKRKIDEV</sequence>
<dbReference type="InterPro" id="IPR014780">
    <property type="entry name" value="tRNA_psdUridine_synth_TruB"/>
</dbReference>
<evidence type="ECO:0000256" key="3">
    <source>
        <dbReference type="ARBA" id="ARBA00012787"/>
    </source>
</evidence>
<evidence type="ECO:0000256" key="1">
    <source>
        <dbReference type="ARBA" id="ARBA00001166"/>
    </source>
</evidence>
<accession>A0A9P8TH80</accession>
<dbReference type="Pfam" id="PF01509">
    <property type="entry name" value="TruB_N"/>
    <property type="match status" value="1"/>
</dbReference>
<evidence type="ECO:0000256" key="5">
    <source>
        <dbReference type="ARBA" id="ARBA00023235"/>
    </source>
</evidence>
<feature type="domain" description="Pseudouridine synthase II N-terminal" evidence="7">
    <location>
        <begin position="67"/>
        <end position="198"/>
    </location>
</feature>
<organism evidence="8 9">
    <name type="scientific">Wickerhamomyces mucosus</name>
    <dbReference type="NCBI Taxonomy" id="1378264"/>
    <lineage>
        <taxon>Eukaryota</taxon>
        <taxon>Fungi</taxon>
        <taxon>Dikarya</taxon>
        <taxon>Ascomycota</taxon>
        <taxon>Saccharomycotina</taxon>
        <taxon>Saccharomycetes</taxon>
        <taxon>Phaffomycetales</taxon>
        <taxon>Wickerhamomycetaceae</taxon>
        <taxon>Wickerhamomyces</taxon>
    </lineage>
</organism>
<dbReference type="SUPFAM" id="SSF55120">
    <property type="entry name" value="Pseudouridine synthase"/>
    <property type="match status" value="1"/>
</dbReference>
<comment type="similarity">
    <text evidence="2">Belongs to the pseudouridine synthase TruB family.</text>
</comment>
<keyword evidence="5" id="KW-0413">Isomerase</keyword>